<evidence type="ECO:0000313" key="1">
    <source>
        <dbReference type="EMBL" id="NRT18612.1"/>
    </source>
</evidence>
<sequence length="244" mass="28089">MGILTTLKAFFRGGSPASPTPIPAAQASAFDIDAYMAPFNARLAEDFKQAEVASQQFEQQYGEFPGFFHRLDFDLFLRKQVLLFWEPDTENKNFLDHNHWSKKHLFNFPGPLYTGESDTCGTGIAQAPANVANDAYCCEYIFKQPTSYYELLCVINAAAVEVFDSYSSNGNDYWTYDSCKQWWRNRAELLRDLTRKEVIDMNDGQTKYYVDYLNGEAEMDLRRYCYFLEMGAYPPSTQTILPEL</sequence>
<proteinExistence type="predicted"/>
<dbReference type="EMBL" id="JABSNP010000005">
    <property type="protein sequence ID" value="NRT18612.1"/>
    <property type="molecule type" value="Genomic_DNA"/>
</dbReference>
<comment type="caution">
    <text evidence="1">The sequence shown here is derived from an EMBL/GenBank/DDBJ whole genome shotgun (WGS) entry which is preliminary data.</text>
</comment>
<reference evidence="1 2" key="1">
    <citation type="submission" date="2020-05" db="EMBL/GenBank/DDBJ databases">
        <title>Genomic Encyclopedia of Type Strains, Phase IV (KMG-V): Genome sequencing to study the core and pangenomes of soil and plant-associated prokaryotes.</title>
        <authorList>
            <person name="Whitman W."/>
        </authorList>
    </citation>
    <scope>NUCLEOTIDE SEQUENCE [LARGE SCALE GENOMIC DNA]</scope>
    <source>
        <strain evidence="1 2">9A</strain>
    </source>
</reference>
<gene>
    <name evidence="1" type="ORF">HNP98_001433</name>
</gene>
<organism evidence="1 2">
    <name type="scientific">Hymenobacter caeli</name>
    <dbReference type="NCBI Taxonomy" id="2735894"/>
    <lineage>
        <taxon>Bacteria</taxon>
        <taxon>Pseudomonadati</taxon>
        <taxon>Bacteroidota</taxon>
        <taxon>Cytophagia</taxon>
        <taxon>Cytophagales</taxon>
        <taxon>Hymenobacteraceae</taxon>
        <taxon>Hymenobacter</taxon>
    </lineage>
</organism>
<accession>A0ABX2FN68</accession>
<name>A0ABX2FN68_9BACT</name>
<keyword evidence="2" id="KW-1185">Reference proteome</keyword>
<dbReference type="RefSeq" id="WP_173809360.1">
    <property type="nucleotide sequence ID" value="NZ_JABSNP010000005.1"/>
</dbReference>
<protein>
    <submittedName>
        <fullName evidence="1">Uncharacterized protein</fullName>
    </submittedName>
</protein>
<evidence type="ECO:0000313" key="2">
    <source>
        <dbReference type="Proteomes" id="UP000779507"/>
    </source>
</evidence>
<dbReference type="Proteomes" id="UP000779507">
    <property type="component" value="Unassembled WGS sequence"/>
</dbReference>